<reference evidence="2 3" key="1">
    <citation type="submission" date="2016-07" db="EMBL/GenBank/DDBJ databases">
        <title>Pervasive Adenine N6-methylation of Active Genes in Fungi.</title>
        <authorList>
            <consortium name="DOE Joint Genome Institute"/>
            <person name="Mondo S.J."/>
            <person name="Dannebaum R.O."/>
            <person name="Kuo R.C."/>
            <person name="Labutti K."/>
            <person name="Haridas S."/>
            <person name="Kuo A."/>
            <person name="Salamov A."/>
            <person name="Ahrendt S.R."/>
            <person name="Lipzen A."/>
            <person name="Sullivan W."/>
            <person name="Andreopoulos W.B."/>
            <person name="Clum A."/>
            <person name="Lindquist E."/>
            <person name="Daum C."/>
            <person name="Ramamoorthy G.K."/>
            <person name="Gryganskyi A."/>
            <person name="Culley D."/>
            <person name="Magnuson J.K."/>
            <person name="James T.Y."/>
            <person name="O'Malley M.A."/>
            <person name="Stajich J.E."/>
            <person name="Spatafora J.W."/>
            <person name="Visel A."/>
            <person name="Grigoriev I.V."/>
        </authorList>
    </citation>
    <scope>NUCLEOTIDE SEQUENCE [LARGE SCALE GENOMIC DNA]</scope>
    <source>
        <strain evidence="2 3">62-1032</strain>
    </source>
</reference>
<comment type="caution">
    <text evidence="2">The sequence shown here is derived from an EMBL/GenBank/DDBJ whole genome shotgun (WGS) entry which is preliminary data.</text>
</comment>
<feature type="compositionally biased region" description="Basic and acidic residues" evidence="1">
    <location>
        <begin position="1"/>
        <end position="13"/>
    </location>
</feature>
<protein>
    <submittedName>
        <fullName evidence="2">Uncharacterized protein</fullName>
    </submittedName>
</protein>
<dbReference type="Proteomes" id="UP000193467">
    <property type="component" value="Unassembled WGS sequence"/>
</dbReference>
<evidence type="ECO:0000313" key="2">
    <source>
        <dbReference type="EMBL" id="ORY69319.1"/>
    </source>
</evidence>
<keyword evidence="3" id="KW-1185">Reference proteome</keyword>
<feature type="region of interest" description="Disordered" evidence="1">
    <location>
        <begin position="1"/>
        <end position="28"/>
    </location>
</feature>
<proteinExistence type="predicted"/>
<evidence type="ECO:0000256" key="1">
    <source>
        <dbReference type="SAM" id="MobiDB-lite"/>
    </source>
</evidence>
<dbReference type="EMBL" id="MCGR01000057">
    <property type="protein sequence ID" value="ORY69319.1"/>
    <property type="molecule type" value="Genomic_DNA"/>
</dbReference>
<organism evidence="2 3">
    <name type="scientific">Leucosporidium creatinivorum</name>
    <dbReference type="NCBI Taxonomy" id="106004"/>
    <lineage>
        <taxon>Eukaryota</taxon>
        <taxon>Fungi</taxon>
        <taxon>Dikarya</taxon>
        <taxon>Basidiomycota</taxon>
        <taxon>Pucciniomycotina</taxon>
        <taxon>Microbotryomycetes</taxon>
        <taxon>Leucosporidiales</taxon>
        <taxon>Leucosporidium</taxon>
    </lineage>
</organism>
<gene>
    <name evidence="2" type="ORF">BCR35DRAFT_170150</name>
</gene>
<dbReference type="AlphaFoldDB" id="A0A1Y2ECK9"/>
<name>A0A1Y2ECK9_9BASI</name>
<sequence>MRVGEGRREKGEEGDVAASAPREGQACEDTPCCCCWTPYSDFESRGDAKESRRFRAASRSRGGERVYDRVMRLTRTNRLGRIPSHAGSRLGEGRRIAGAHLHRLTLSSAFAEY</sequence>
<dbReference type="InParanoid" id="A0A1Y2ECK9"/>
<evidence type="ECO:0000313" key="3">
    <source>
        <dbReference type="Proteomes" id="UP000193467"/>
    </source>
</evidence>
<accession>A0A1Y2ECK9</accession>